<dbReference type="Pfam" id="PF00930">
    <property type="entry name" value="DPPIV_N"/>
    <property type="match status" value="1"/>
</dbReference>
<dbReference type="InterPro" id="IPR011042">
    <property type="entry name" value="6-blade_b-propeller_TolB-like"/>
</dbReference>
<keyword evidence="3" id="KW-0732">Signal</keyword>
<dbReference type="EMBL" id="SNWP01000011">
    <property type="protein sequence ID" value="TDO27093.1"/>
    <property type="molecule type" value="Genomic_DNA"/>
</dbReference>
<dbReference type="GO" id="GO:0006508">
    <property type="term" value="P:proteolysis"/>
    <property type="evidence" value="ECO:0007669"/>
    <property type="project" value="InterPro"/>
</dbReference>
<dbReference type="Pfam" id="PF00326">
    <property type="entry name" value="Peptidase_S9"/>
    <property type="match status" value="1"/>
</dbReference>
<dbReference type="Proteomes" id="UP000295741">
    <property type="component" value="Unassembled WGS sequence"/>
</dbReference>
<evidence type="ECO:0000313" key="7">
    <source>
        <dbReference type="Proteomes" id="UP000295741"/>
    </source>
</evidence>
<sequence>MRYPFLGLLALFLLTNLTVNAQQKKQLTPSDYGKWQQIGSTDLSPDGNWVGYHISIQEDNDTLYIVNRKTDKVYKLEFATSFEFSGNNQWVAYRIGVPFKEAEKLREQNKPIEYKMGLLNLSTGKKETIQNISRFGFSKDGNFLAVYLAPPKEHKDKGSVLLIKNLTDASTHTIGNVTEYAFNKKGDYLSYIVESSNTAGNAVELLNLKNYSLKIIASDTLKFSKLNWQREGEGFAFFRTFKNKDYEEESATVHGYINLYGSPSLKTFDPQQTAAFPKDMRVHNGSTPKLSDDMSALFFGIKTWTPKPKKEEKKPGDTSKQLPRPASKPDDKLAAVDIWHWKDPEIQPRQKITFGQDKEASYLSVWNFGSNQFLQLAKEHTPIALLSGNQAYAITSTNNKYKPAFKEDYADFYLVNTKTGEEKLLYEKMLSGFFTGPQSSPDGKYLYFFRDKNWWIYSIATQQTSNLTQNIKATFWNTRDDHTASKPPFGMGGWLKGDKEILLYDEYNIWAVKPDGSGARKITNGEKEEIMHRITRTDFEYPYIDDSKPIYLSLYGDKTKKYGYAKLENNTVQSLIYENLSIGRITKATEANSFSFVKQDYNLSPELYATDDFSSNKKITGTNPQQVDFYWGKSELVSFTNKKGKKMQGALFYPANYEPGKQYPMIVYIYELLSNTVHGYVTPSERSAYNTTNFTSNGYFVFRPDIVYDTNEPGMSAVNCVVPAVEEVLKTGMIDKSKVGLMGHSWGAYQTSFIITQTDIFKAACAGAPLTDLISMSLSIYWNSGTPDQKIFETSQGRFDGPWYERTQEHIRNSPMFNATKIKAPLLVAFGDKDGAVDWHQGIEMYGTMRRMEKPHVMLVYADENHSLARKENQIDYQKRQREWFEHYLLGKPAEKWITEGISYMDKMKAREKSAGQ</sequence>
<feature type="signal peptide" evidence="3">
    <location>
        <begin position="1"/>
        <end position="21"/>
    </location>
</feature>
<keyword evidence="1" id="KW-0378">Hydrolase</keyword>
<name>A0A4R6IWK0_9BACT</name>
<protein>
    <submittedName>
        <fullName evidence="6">Dipeptidyl aminopeptidase/acylaminoacyl peptidase</fullName>
    </submittedName>
</protein>
<gene>
    <name evidence="6" type="ORF">BC659_2412</name>
</gene>
<keyword evidence="6" id="KW-0031">Aminopeptidase</keyword>
<evidence type="ECO:0000256" key="1">
    <source>
        <dbReference type="ARBA" id="ARBA00022801"/>
    </source>
</evidence>
<dbReference type="Gene3D" id="2.120.10.30">
    <property type="entry name" value="TolB, C-terminal domain"/>
    <property type="match status" value="1"/>
</dbReference>
<feature type="region of interest" description="Disordered" evidence="2">
    <location>
        <begin position="306"/>
        <end position="331"/>
    </location>
</feature>
<dbReference type="GO" id="GO:0004252">
    <property type="term" value="F:serine-type endopeptidase activity"/>
    <property type="evidence" value="ECO:0007669"/>
    <property type="project" value="TreeGrafter"/>
</dbReference>
<feature type="domain" description="Dipeptidylpeptidase IV N-terminal" evidence="5">
    <location>
        <begin position="395"/>
        <end position="477"/>
    </location>
</feature>
<evidence type="ECO:0000256" key="2">
    <source>
        <dbReference type="SAM" id="MobiDB-lite"/>
    </source>
</evidence>
<proteinExistence type="predicted"/>
<dbReference type="GO" id="GO:0004177">
    <property type="term" value="F:aminopeptidase activity"/>
    <property type="evidence" value="ECO:0007669"/>
    <property type="project" value="UniProtKB-KW"/>
</dbReference>
<accession>A0A4R6IWK0</accession>
<keyword evidence="7" id="KW-1185">Reference proteome</keyword>
<dbReference type="InterPro" id="IPR002469">
    <property type="entry name" value="Peptidase_S9B_N"/>
</dbReference>
<dbReference type="RefSeq" id="WP_133474957.1">
    <property type="nucleotide sequence ID" value="NZ_SNWP01000011.1"/>
</dbReference>
<organism evidence="6 7">
    <name type="scientific">Sediminibacterium goheungense</name>
    <dbReference type="NCBI Taxonomy" id="1086393"/>
    <lineage>
        <taxon>Bacteria</taxon>
        <taxon>Pseudomonadati</taxon>
        <taxon>Bacteroidota</taxon>
        <taxon>Chitinophagia</taxon>
        <taxon>Chitinophagales</taxon>
        <taxon>Chitinophagaceae</taxon>
        <taxon>Sediminibacterium</taxon>
    </lineage>
</organism>
<evidence type="ECO:0000259" key="4">
    <source>
        <dbReference type="Pfam" id="PF00326"/>
    </source>
</evidence>
<dbReference type="SUPFAM" id="SSF53474">
    <property type="entry name" value="alpha/beta-Hydrolases"/>
    <property type="match status" value="1"/>
</dbReference>
<dbReference type="AlphaFoldDB" id="A0A4R6IWK0"/>
<evidence type="ECO:0000256" key="3">
    <source>
        <dbReference type="SAM" id="SignalP"/>
    </source>
</evidence>
<evidence type="ECO:0000313" key="6">
    <source>
        <dbReference type="EMBL" id="TDO27093.1"/>
    </source>
</evidence>
<dbReference type="OrthoDB" id="9812921at2"/>
<dbReference type="InterPro" id="IPR029058">
    <property type="entry name" value="AB_hydrolase_fold"/>
</dbReference>
<keyword evidence="6" id="KW-0645">Protease</keyword>
<dbReference type="Gene3D" id="3.40.50.1820">
    <property type="entry name" value="alpha/beta hydrolase"/>
    <property type="match status" value="1"/>
</dbReference>
<feature type="domain" description="Peptidase S9 prolyl oligopeptidase catalytic" evidence="4">
    <location>
        <begin position="722"/>
        <end position="889"/>
    </location>
</feature>
<dbReference type="PANTHER" id="PTHR42776">
    <property type="entry name" value="SERINE PEPTIDASE S9 FAMILY MEMBER"/>
    <property type="match status" value="1"/>
</dbReference>
<evidence type="ECO:0000259" key="5">
    <source>
        <dbReference type="Pfam" id="PF00930"/>
    </source>
</evidence>
<reference evidence="6 7" key="1">
    <citation type="submission" date="2019-03" db="EMBL/GenBank/DDBJ databases">
        <title>Genomic Encyclopedia of Archaeal and Bacterial Type Strains, Phase II (KMG-II): from individual species to whole genera.</title>
        <authorList>
            <person name="Goeker M."/>
        </authorList>
    </citation>
    <scope>NUCLEOTIDE SEQUENCE [LARGE SCALE GENOMIC DNA]</scope>
    <source>
        <strain evidence="6 7">DSM 28323</strain>
    </source>
</reference>
<dbReference type="SUPFAM" id="SSF82171">
    <property type="entry name" value="DPP6 N-terminal domain-like"/>
    <property type="match status" value="1"/>
</dbReference>
<feature type="chain" id="PRO_5020326285" evidence="3">
    <location>
        <begin position="22"/>
        <end position="917"/>
    </location>
</feature>
<feature type="compositionally biased region" description="Basic and acidic residues" evidence="2">
    <location>
        <begin position="308"/>
        <end position="317"/>
    </location>
</feature>
<dbReference type="PANTHER" id="PTHR42776:SF27">
    <property type="entry name" value="DIPEPTIDYL PEPTIDASE FAMILY MEMBER 6"/>
    <property type="match status" value="1"/>
</dbReference>
<dbReference type="InterPro" id="IPR001375">
    <property type="entry name" value="Peptidase_S9_cat"/>
</dbReference>
<comment type="caution">
    <text evidence="6">The sequence shown here is derived from an EMBL/GenBank/DDBJ whole genome shotgun (WGS) entry which is preliminary data.</text>
</comment>